<comment type="caution">
    <text evidence="2">The sequence shown here is derived from an EMBL/GenBank/DDBJ whole genome shotgun (WGS) entry which is preliminary data.</text>
</comment>
<name>A0ABT1A370_9PSEU</name>
<evidence type="ECO:0000256" key="1">
    <source>
        <dbReference type="SAM" id="MobiDB-lite"/>
    </source>
</evidence>
<accession>A0ABT1A370</accession>
<dbReference type="SUPFAM" id="SSF51735">
    <property type="entry name" value="NAD(P)-binding Rossmann-fold domains"/>
    <property type="match status" value="1"/>
</dbReference>
<gene>
    <name evidence="2" type="ORF">KDL28_19775</name>
</gene>
<dbReference type="PANTHER" id="PTHR43162">
    <property type="match status" value="1"/>
</dbReference>
<dbReference type="Gene3D" id="3.90.25.10">
    <property type="entry name" value="UDP-galactose 4-epimerase, domain 1"/>
    <property type="match status" value="1"/>
</dbReference>
<dbReference type="InterPro" id="IPR051604">
    <property type="entry name" value="Ergot_Alk_Oxidoreductase"/>
</dbReference>
<feature type="region of interest" description="Disordered" evidence="1">
    <location>
        <begin position="1"/>
        <end position="26"/>
    </location>
</feature>
<protein>
    <submittedName>
        <fullName evidence="2">NmrA family NAD(P)-binding protein</fullName>
    </submittedName>
</protein>
<dbReference type="InterPro" id="IPR036291">
    <property type="entry name" value="NAD(P)-bd_dom_sf"/>
</dbReference>
<evidence type="ECO:0000313" key="2">
    <source>
        <dbReference type="EMBL" id="MCO1657299.1"/>
    </source>
</evidence>
<keyword evidence="3" id="KW-1185">Reference proteome</keyword>
<feature type="compositionally biased region" description="Low complexity" evidence="1">
    <location>
        <begin position="1"/>
        <end position="16"/>
    </location>
</feature>
<sequence length="288" mass="30291">MTAETTTTSRSTLPITAPTLVTGGTGKTGRRVAAGLAARGLPVRIGSRSAEVPFDWDDPTTWRAALRGTRAAYLAFVPDLAVEGSTDAIRALSAIAFEEGVQRLVLLSGRGEPAAQRSEEVVLGSGIPATVVRASWFAQNFSEGYLLDGVLSGVVALPADAVREPFVDVDDLAELAVAALTEDGHAGRVYEATGPELLTFADAVAEIAAATGREIAYQPLPMSVWTAEMARHGVPDDVLDLLRFLFTEVLDGRNESTADGVAQGLGRPARPFRWFARRAAAAGAWSAS</sequence>
<dbReference type="Proteomes" id="UP001165283">
    <property type="component" value="Unassembled WGS sequence"/>
</dbReference>
<proteinExistence type="predicted"/>
<reference evidence="2" key="1">
    <citation type="submission" date="2021-04" db="EMBL/GenBank/DDBJ databases">
        <title>Pseudonocardia sp. nov., isolated from sandy soil of mangrove forest.</title>
        <authorList>
            <person name="Zan Z."/>
            <person name="Huang R."/>
            <person name="Liu W."/>
        </authorList>
    </citation>
    <scope>NUCLEOTIDE SEQUENCE</scope>
    <source>
        <strain evidence="2">S2-4</strain>
    </source>
</reference>
<evidence type="ECO:0000313" key="3">
    <source>
        <dbReference type="Proteomes" id="UP001165283"/>
    </source>
</evidence>
<dbReference type="Gene3D" id="3.40.50.720">
    <property type="entry name" value="NAD(P)-binding Rossmann-like Domain"/>
    <property type="match status" value="1"/>
</dbReference>
<dbReference type="RefSeq" id="WP_252440846.1">
    <property type="nucleotide sequence ID" value="NZ_JAGSOV010000040.1"/>
</dbReference>
<dbReference type="EMBL" id="JAGSOV010000040">
    <property type="protein sequence ID" value="MCO1657299.1"/>
    <property type="molecule type" value="Genomic_DNA"/>
</dbReference>
<organism evidence="2 3">
    <name type="scientific">Pseudonocardia humida</name>
    <dbReference type="NCBI Taxonomy" id="2800819"/>
    <lineage>
        <taxon>Bacteria</taxon>
        <taxon>Bacillati</taxon>
        <taxon>Actinomycetota</taxon>
        <taxon>Actinomycetes</taxon>
        <taxon>Pseudonocardiales</taxon>
        <taxon>Pseudonocardiaceae</taxon>
        <taxon>Pseudonocardia</taxon>
    </lineage>
</organism>
<dbReference type="PANTHER" id="PTHR43162:SF1">
    <property type="entry name" value="PRESTALK A DIFFERENTIATION PROTEIN A"/>
    <property type="match status" value="1"/>
</dbReference>